<dbReference type="SUPFAM" id="SSF51735">
    <property type="entry name" value="NAD(P)-binding Rossmann-fold domains"/>
    <property type="match status" value="1"/>
</dbReference>
<protein>
    <submittedName>
        <fullName evidence="2">NAD(P)-dependent oxidoreductase</fullName>
    </submittedName>
</protein>
<dbReference type="EMBL" id="CP031150">
    <property type="protein sequence ID" value="AXG06190.1"/>
    <property type="molecule type" value="Genomic_DNA"/>
</dbReference>
<dbReference type="OrthoDB" id="199183at2157"/>
<dbReference type="Proteomes" id="UP000253273">
    <property type="component" value="Chromosome"/>
</dbReference>
<dbReference type="Pfam" id="PF01370">
    <property type="entry name" value="Epimerase"/>
    <property type="match status" value="1"/>
</dbReference>
<feature type="domain" description="NAD-dependent epimerase/dehydratase" evidence="1">
    <location>
        <begin position="3"/>
        <end position="158"/>
    </location>
</feature>
<accession>A0A345E1W8</accession>
<keyword evidence="3" id="KW-1185">Reference proteome</keyword>
<evidence type="ECO:0000259" key="1">
    <source>
        <dbReference type="Pfam" id="PF01370"/>
    </source>
</evidence>
<sequence>MDVLLTGAFGRVGTAVIDGLADREAYEFTYLDKNPHPEYESVVADVTDYESIRPAFETADAVIHLAGYPTTDGTWPEILRNNVIGTYNAIEAAADAGVERLVFASTNHVVGMYELEHGPDIYAPDADLCVDHTAPARPDSYYGVSKLFGEGLGRYYVEHPEHDYPRRFYALRICGVRHAEYDHPYGDAERGVEEGRFERGSEAYDRAVARRKAMWTSRRDLAQFVECCLSDDSVDFDVFYVVSDNDRRWFDIDHARDVLGYDPEDDAEEWDAPE</sequence>
<name>A0A345E1W8_9EURY</name>
<dbReference type="InterPro" id="IPR050177">
    <property type="entry name" value="Lipid_A_modif_metabolic_enz"/>
</dbReference>
<dbReference type="InterPro" id="IPR001509">
    <property type="entry name" value="Epimerase_deHydtase"/>
</dbReference>
<dbReference type="InterPro" id="IPR036291">
    <property type="entry name" value="NAD(P)-bd_dom_sf"/>
</dbReference>
<gene>
    <name evidence="2" type="ORF">DU500_06900</name>
</gene>
<dbReference type="GeneID" id="37283099"/>
<dbReference type="PANTHER" id="PTHR43245:SF55">
    <property type="entry name" value="NAD(P)-BINDING DOMAIN-CONTAINING PROTEIN"/>
    <property type="match status" value="1"/>
</dbReference>
<dbReference type="RefSeq" id="WP_114585332.1">
    <property type="nucleotide sequence ID" value="NZ_CP031150.1"/>
</dbReference>
<evidence type="ECO:0000313" key="3">
    <source>
        <dbReference type="Proteomes" id="UP000253273"/>
    </source>
</evidence>
<evidence type="ECO:0000313" key="2">
    <source>
        <dbReference type="EMBL" id="AXG06190.1"/>
    </source>
</evidence>
<reference evidence="2 3" key="1">
    <citation type="submission" date="2018-07" db="EMBL/GenBank/DDBJ databases">
        <title>Genome sequences of Haloplanus sp. CBA1113.</title>
        <authorList>
            <person name="Kim Y.B."/>
            <person name="Roh S.W."/>
        </authorList>
    </citation>
    <scope>NUCLEOTIDE SEQUENCE [LARGE SCALE GENOMIC DNA]</scope>
    <source>
        <strain evidence="2 3">CBA1113</strain>
    </source>
</reference>
<organism evidence="2 3">
    <name type="scientific">Haloplanus rubicundus</name>
    <dbReference type="NCBI Taxonomy" id="1547898"/>
    <lineage>
        <taxon>Archaea</taxon>
        <taxon>Methanobacteriati</taxon>
        <taxon>Methanobacteriota</taxon>
        <taxon>Stenosarchaea group</taxon>
        <taxon>Halobacteria</taxon>
        <taxon>Halobacteriales</taxon>
        <taxon>Haloferacaceae</taxon>
        <taxon>Haloplanus</taxon>
    </lineage>
</organism>
<dbReference type="CDD" id="cd08946">
    <property type="entry name" value="SDR_e"/>
    <property type="match status" value="1"/>
</dbReference>
<dbReference type="AlphaFoldDB" id="A0A345E1W8"/>
<dbReference type="Gene3D" id="3.40.50.720">
    <property type="entry name" value="NAD(P)-binding Rossmann-like Domain"/>
    <property type="match status" value="1"/>
</dbReference>
<dbReference type="PANTHER" id="PTHR43245">
    <property type="entry name" value="BIFUNCTIONAL POLYMYXIN RESISTANCE PROTEIN ARNA"/>
    <property type="match status" value="1"/>
</dbReference>
<proteinExistence type="predicted"/>
<dbReference type="KEGG" id="haj:DU500_06900"/>